<dbReference type="Gene3D" id="1.10.10.1400">
    <property type="entry name" value="Terminase, small subunit, N-terminal DNA-binding domain, HTH motif"/>
    <property type="match status" value="1"/>
</dbReference>
<keyword evidence="5" id="KW-1185">Reference proteome</keyword>
<dbReference type="InterPro" id="IPR052404">
    <property type="entry name" value="SPP1-like_terminase"/>
</dbReference>
<evidence type="ECO:0000313" key="5">
    <source>
        <dbReference type="Proteomes" id="UP001303614"/>
    </source>
</evidence>
<comment type="caution">
    <text evidence="4">The sequence shown here is derived from an EMBL/GenBank/DDBJ whole genome shotgun (WGS) entry which is preliminary data.</text>
</comment>
<dbReference type="PANTHER" id="PTHR41328:SF2">
    <property type="entry name" value="TERMINASE SMALL SUBUNIT"/>
    <property type="match status" value="1"/>
</dbReference>
<accession>A0ABU5PUM5</accession>
<evidence type="ECO:0000256" key="2">
    <source>
        <dbReference type="ARBA" id="ARBA00023219"/>
    </source>
</evidence>
<keyword evidence="2" id="KW-0231">Viral genome packaging</keyword>
<feature type="region of interest" description="Disordered" evidence="3">
    <location>
        <begin position="1"/>
        <end position="26"/>
    </location>
</feature>
<dbReference type="Pfam" id="PF03592">
    <property type="entry name" value="Terminase_2"/>
    <property type="match status" value="1"/>
</dbReference>
<protein>
    <submittedName>
        <fullName evidence="4">Terminase small subunit</fullName>
    </submittedName>
</protein>
<evidence type="ECO:0000256" key="1">
    <source>
        <dbReference type="ARBA" id="ARBA00022612"/>
    </source>
</evidence>
<organism evidence="4 5">
    <name type="scientific">Xanthomonas floridensis</name>
    <dbReference type="NCBI Taxonomy" id="1843580"/>
    <lineage>
        <taxon>Bacteria</taxon>
        <taxon>Pseudomonadati</taxon>
        <taxon>Pseudomonadota</taxon>
        <taxon>Gammaproteobacteria</taxon>
        <taxon>Lysobacterales</taxon>
        <taxon>Lysobacteraceae</taxon>
        <taxon>Xanthomonas</taxon>
    </lineage>
</organism>
<dbReference type="RefSeq" id="WP_082861845.1">
    <property type="nucleotide sequence ID" value="NZ_JAYFSN010000017.1"/>
</dbReference>
<name>A0ABU5PUM5_9XANT</name>
<evidence type="ECO:0000256" key="3">
    <source>
        <dbReference type="SAM" id="MobiDB-lite"/>
    </source>
</evidence>
<dbReference type="InterPro" id="IPR038713">
    <property type="entry name" value="Terminase_Gp1_N_sf"/>
</dbReference>
<gene>
    <name evidence="4" type="ORF">VB146_05325</name>
</gene>
<dbReference type="Proteomes" id="UP001303614">
    <property type="component" value="Unassembled WGS sequence"/>
</dbReference>
<proteinExistence type="predicted"/>
<keyword evidence="1" id="KW-1188">Viral release from host cell</keyword>
<dbReference type="PANTHER" id="PTHR41328">
    <property type="entry name" value="TERMINASE SMALL SUBUNIT-RELATED"/>
    <property type="match status" value="1"/>
</dbReference>
<dbReference type="InterPro" id="IPR005335">
    <property type="entry name" value="Terminase_ssu"/>
</dbReference>
<dbReference type="EMBL" id="JAYFSO010000005">
    <property type="protein sequence ID" value="MEA5123299.1"/>
    <property type="molecule type" value="Genomic_DNA"/>
</dbReference>
<reference evidence="4 5" key="1">
    <citation type="submission" date="2023-12" db="EMBL/GenBank/DDBJ databases">
        <title>Genome sequencing of Xanthomonas floridensis.</title>
        <authorList>
            <person name="Greer S."/>
            <person name="Harrison J."/>
            <person name="Grant M."/>
            <person name="Vicente J."/>
            <person name="Studholme D."/>
        </authorList>
    </citation>
    <scope>NUCLEOTIDE SEQUENCE [LARGE SCALE GENOMIC DNA]</scope>
    <source>
        <strain evidence="4 5">WHRI 8848</strain>
    </source>
</reference>
<feature type="compositionally biased region" description="Polar residues" evidence="3">
    <location>
        <begin position="1"/>
        <end position="10"/>
    </location>
</feature>
<evidence type="ECO:0000313" key="4">
    <source>
        <dbReference type="EMBL" id="MEA5123299.1"/>
    </source>
</evidence>
<sequence>MSSPRTSSGRESAGFRSTRAKNALSPRQQRFVAEYLKDQNAAQAAIRTGYSEKTAKQQGSRLLTVPAIAAAVRAGQKRVAAKAEVTVDSLMAELEQARRMALKEKQPSAAVTATMGKGKLAGLLVEKRHHTGAIGTYDLSKITDDELDRLEKILGPLADAGGDPSGEGEASS</sequence>